<evidence type="ECO:0000256" key="1">
    <source>
        <dbReference type="SAM" id="MobiDB-lite"/>
    </source>
</evidence>
<evidence type="ECO:0000313" key="3">
    <source>
        <dbReference type="Proteomes" id="UP000447873"/>
    </source>
</evidence>
<name>A0A8H3ZCS2_VENIN</name>
<reference evidence="2 3" key="1">
    <citation type="submission" date="2018-12" db="EMBL/GenBank/DDBJ databases">
        <title>Venturia inaequalis Genome Resource.</title>
        <authorList>
            <person name="Lichtner F.J."/>
        </authorList>
    </citation>
    <scope>NUCLEOTIDE SEQUENCE [LARGE SCALE GENOMIC DNA]</scope>
    <source>
        <strain evidence="2 3">120213</strain>
    </source>
</reference>
<accession>A0A8H3ZCS2</accession>
<sequence>MANKDFLFANQTSHSFSAYVHGTENQESHPGSSIEHHSTSSSYLESMATTVGSVQFPDGIAQPFYSSVRQMKHQEPSTERRLHRISRNPQPDATSSLRHQKHLHTPSVTGSDTLQKALVSEYEWQEWEHEGILQKAPPKYAWQELECPGLLERATPNSSH</sequence>
<dbReference type="AlphaFoldDB" id="A0A8H3ZCS2"/>
<organism evidence="2 3">
    <name type="scientific">Venturia inaequalis</name>
    <name type="common">Apple scab fungus</name>
    <dbReference type="NCBI Taxonomy" id="5025"/>
    <lineage>
        <taxon>Eukaryota</taxon>
        <taxon>Fungi</taxon>
        <taxon>Dikarya</taxon>
        <taxon>Ascomycota</taxon>
        <taxon>Pezizomycotina</taxon>
        <taxon>Dothideomycetes</taxon>
        <taxon>Pleosporomycetidae</taxon>
        <taxon>Venturiales</taxon>
        <taxon>Venturiaceae</taxon>
        <taxon>Venturia</taxon>
    </lineage>
</organism>
<evidence type="ECO:0000313" key="2">
    <source>
        <dbReference type="EMBL" id="KAE9988572.1"/>
    </source>
</evidence>
<dbReference type="EMBL" id="WNWS01000006">
    <property type="protein sequence ID" value="KAE9988572.1"/>
    <property type="molecule type" value="Genomic_DNA"/>
</dbReference>
<feature type="compositionally biased region" description="Polar residues" evidence="1">
    <location>
        <begin position="87"/>
        <end position="97"/>
    </location>
</feature>
<protein>
    <submittedName>
        <fullName evidence="2">Uncharacterized protein</fullName>
    </submittedName>
</protein>
<gene>
    <name evidence="2" type="ORF">EG328_009705</name>
</gene>
<dbReference type="Proteomes" id="UP000447873">
    <property type="component" value="Unassembled WGS sequence"/>
</dbReference>
<comment type="caution">
    <text evidence="2">The sequence shown here is derived from an EMBL/GenBank/DDBJ whole genome shotgun (WGS) entry which is preliminary data.</text>
</comment>
<feature type="region of interest" description="Disordered" evidence="1">
    <location>
        <begin position="69"/>
        <end position="111"/>
    </location>
</feature>
<proteinExistence type="predicted"/>